<evidence type="ECO:0000313" key="1">
    <source>
        <dbReference type="EMBL" id="RHN74146.1"/>
    </source>
</evidence>
<organism evidence="1">
    <name type="scientific">Medicago truncatula</name>
    <name type="common">Barrel medic</name>
    <name type="synonym">Medicago tribuloides</name>
    <dbReference type="NCBI Taxonomy" id="3880"/>
    <lineage>
        <taxon>Eukaryota</taxon>
        <taxon>Viridiplantae</taxon>
        <taxon>Streptophyta</taxon>
        <taxon>Embryophyta</taxon>
        <taxon>Tracheophyta</taxon>
        <taxon>Spermatophyta</taxon>
        <taxon>Magnoliopsida</taxon>
        <taxon>eudicotyledons</taxon>
        <taxon>Gunneridae</taxon>
        <taxon>Pentapetalae</taxon>
        <taxon>rosids</taxon>
        <taxon>fabids</taxon>
        <taxon>Fabales</taxon>
        <taxon>Fabaceae</taxon>
        <taxon>Papilionoideae</taxon>
        <taxon>50 kb inversion clade</taxon>
        <taxon>NPAAA clade</taxon>
        <taxon>Hologalegina</taxon>
        <taxon>IRL clade</taxon>
        <taxon>Trifolieae</taxon>
        <taxon>Medicago</taxon>
    </lineage>
</organism>
<proteinExistence type="predicted"/>
<protein>
    <submittedName>
        <fullName evidence="1">Uncharacterized protein</fullName>
    </submittedName>
</protein>
<name>A0A396J7E3_MEDTR</name>
<sequence>MLNGRTYQTPVRHFWVRAHVYDKTEAKLEEIEKILIDPTLEGKLREEMGLEPFVCTEIRSSIMGIPVFISEDSIAHVIKRASEGSYKGGIGNSKTSSWNEVVNQSMFNSNKKGVYADLSMEKKMLLKIQNENLLPKGGGCYQPSLEHIIFIHFFITRERANVPRYFFKHMIQQLREIQEKKR</sequence>
<gene>
    <name evidence="1" type="ORF">MtrunA17_Chr2g0306981</name>
</gene>
<comment type="caution">
    <text evidence="1">The sequence shown here is derived from an EMBL/GenBank/DDBJ whole genome shotgun (WGS) entry which is preliminary data.</text>
</comment>
<dbReference type="EMBL" id="PSQE01000002">
    <property type="protein sequence ID" value="RHN74146.1"/>
    <property type="molecule type" value="Genomic_DNA"/>
</dbReference>
<dbReference type="Proteomes" id="UP000265566">
    <property type="component" value="Chromosome 2"/>
</dbReference>
<accession>A0A396J7E3</accession>
<dbReference type="Gramene" id="rna10146">
    <property type="protein sequence ID" value="RHN74146.1"/>
    <property type="gene ID" value="gene10146"/>
</dbReference>
<dbReference type="AlphaFoldDB" id="A0A396J7E3"/>
<reference evidence="1" key="1">
    <citation type="journal article" date="2018" name="Nat. Plants">
        <title>Whole-genome landscape of Medicago truncatula symbiotic genes.</title>
        <authorList>
            <person name="Pecrix Y."/>
            <person name="Gamas P."/>
            <person name="Carrere S."/>
        </authorList>
    </citation>
    <scope>NUCLEOTIDE SEQUENCE</scope>
    <source>
        <tissue evidence="1">Leaves</tissue>
    </source>
</reference>